<dbReference type="EMBL" id="NLAX01000701">
    <property type="protein sequence ID" value="PKS06938.1"/>
    <property type="molecule type" value="Genomic_DNA"/>
</dbReference>
<dbReference type="STRING" id="41688.A0A2N3N3D4"/>
<dbReference type="PIRSF" id="PIRSF027019">
    <property type="entry name" value="Euk_LigT"/>
    <property type="match status" value="1"/>
</dbReference>
<dbReference type="AlphaFoldDB" id="A0A2N3N3D4"/>
<proteinExistence type="predicted"/>
<dbReference type="Gene3D" id="3.90.1140.10">
    <property type="entry name" value="Cyclic phosphodiesterase"/>
    <property type="match status" value="1"/>
</dbReference>
<sequence>MAASTPKRPPLTHFLCIPLVTPASRSQLSRSLAEFREDVTSENSFAVPPGAVRPLGTLHLTLGVMSLREEGKLEEATSLLRGLKLGEILDSVREAAKERMGKAVTAVGQTASGEDRITIGEETLTISLKGLQTMHKPAQAKVLYAAPVDARGLLYPFCERVRTAFVDAGLMVDEKRALLLHATVVNTIYARRGGRGAAVRGKKPLTLDARVLLDRYEDFMWMDNQVVEGVALCKMGAKEVEGEDEQVYEEVARVGL</sequence>
<dbReference type="PANTHER" id="PTHR13360">
    <property type="entry name" value="ACTIVATING SIGNAL COINTEGRATOR 1 COMPLEX SUBUNIT 1"/>
    <property type="match status" value="1"/>
</dbReference>
<feature type="domain" description="A-kinase anchor protein 7-like phosphoesterase" evidence="1">
    <location>
        <begin position="12"/>
        <end position="240"/>
    </location>
</feature>
<dbReference type="GO" id="GO:0006307">
    <property type="term" value="P:DNA alkylation repair"/>
    <property type="evidence" value="ECO:0007669"/>
    <property type="project" value="InterPro"/>
</dbReference>
<protein>
    <recommendedName>
        <fullName evidence="1">A-kinase anchor protein 7-like phosphoesterase domain-containing protein</fullName>
    </recommendedName>
</protein>
<dbReference type="Pfam" id="PF10469">
    <property type="entry name" value="AKAP7_NLS"/>
    <property type="match status" value="1"/>
</dbReference>
<dbReference type="GO" id="GO:0005634">
    <property type="term" value="C:nucleus"/>
    <property type="evidence" value="ECO:0007669"/>
    <property type="project" value="TreeGrafter"/>
</dbReference>
<keyword evidence="3" id="KW-1185">Reference proteome</keyword>
<dbReference type="InterPro" id="IPR009210">
    <property type="entry name" value="ASCC1"/>
</dbReference>
<name>A0A2N3N3D4_9PEZI</name>
<comment type="caution">
    <text evidence="2">The sequence shown here is derived from an EMBL/GenBank/DDBJ whole genome shotgun (WGS) entry which is preliminary data.</text>
</comment>
<dbReference type="VEuPathDB" id="FungiDB:jhhlp_005534"/>
<dbReference type="PANTHER" id="PTHR13360:SF1">
    <property type="entry name" value="ACTIVATING SIGNAL COINTEGRATOR 1 COMPLEX SUBUNIT 1"/>
    <property type="match status" value="1"/>
</dbReference>
<dbReference type="GO" id="GO:0006355">
    <property type="term" value="P:regulation of DNA-templated transcription"/>
    <property type="evidence" value="ECO:0007669"/>
    <property type="project" value="TreeGrafter"/>
</dbReference>
<organism evidence="2 3">
    <name type="scientific">Lomentospora prolificans</name>
    <dbReference type="NCBI Taxonomy" id="41688"/>
    <lineage>
        <taxon>Eukaryota</taxon>
        <taxon>Fungi</taxon>
        <taxon>Dikarya</taxon>
        <taxon>Ascomycota</taxon>
        <taxon>Pezizomycotina</taxon>
        <taxon>Sordariomycetes</taxon>
        <taxon>Hypocreomycetidae</taxon>
        <taxon>Microascales</taxon>
        <taxon>Microascaceae</taxon>
        <taxon>Lomentospora</taxon>
    </lineage>
</organism>
<evidence type="ECO:0000259" key="1">
    <source>
        <dbReference type="Pfam" id="PF10469"/>
    </source>
</evidence>
<dbReference type="InterPro" id="IPR019510">
    <property type="entry name" value="AKAP7-like_phosphoesterase"/>
</dbReference>
<dbReference type="InParanoid" id="A0A2N3N3D4"/>
<gene>
    <name evidence="2" type="ORF">jhhlp_005534</name>
</gene>
<accession>A0A2N3N3D4</accession>
<reference evidence="2 3" key="1">
    <citation type="journal article" date="2017" name="G3 (Bethesda)">
        <title>First Draft Genome Sequence of the Pathogenic Fungus Lomentospora prolificans (Formerly Scedosporium prolificans).</title>
        <authorList>
            <person name="Luo R."/>
            <person name="Zimin A."/>
            <person name="Workman R."/>
            <person name="Fan Y."/>
            <person name="Pertea G."/>
            <person name="Grossman N."/>
            <person name="Wear M.P."/>
            <person name="Jia B."/>
            <person name="Miller H."/>
            <person name="Casadevall A."/>
            <person name="Timp W."/>
            <person name="Zhang S.X."/>
            <person name="Salzberg S.L."/>
        </authorList>
    </citation>
    <scope>NUCLEOTIDE SEQUENCE [LARGE SCALE GENOMIC DNA]</scope>
    <source>
        <strain evidence="2 3">JHH-5317</strain>
    </source>
</reference>
<evidence type="ECO:0000313" key="2">
    <source>
        <dbReference type="EMBL" id="PKS06938.1"/>
    </source>
</evidence>
<dbReference type="Proteomes" id="UP000233524">
    <property type="component" value="Unassembled WGS sequence"/>
</dbReference>
<evidence type="ECO:0000313" key="3">
    <source>
        <dbReference type="Proteomes" id="UP000233524"/>
    </source>
</evidence>
<dbReference type="OrthoDB" id="277832at2759"/>